<reference evidence="2" key="2">
    <citation type="submission" date="2020-11" db="EMBL/GenBank/DDBJ databases">
        <authorList>
            <person name="McCartney M.A."/>
            <person name="Auch B."/>
            <person name="Kono T."/>
            <person name="Mallez S."/>
            <person name="Becker A."/>
            <person name="Gohl D.M."/>
            <person name="Silverstein K.A.T."/>
            <person name="Koren S."/>
            <person name="Bechman K.B."/>
            <person name="Herman A."/>
            <person name="Abrahante J.E."/>
            <person name="Garbe J."/>
        </authorList>
    </citation>
    <scope>NUCLEOTIDE SEQUENCE</scope>
    <source>
        <strain evidence="2">Duluth1</strain>
        <tissue evidence="2">Whole animal</tissue>
    </source>
</reference>
<keyword evidence="3" id="KW-1185">Reference proteome</keyword>
<feature type="transmembrane region" description="Helical" evidence="1">
    <location>
        <begin position="6"/>
        <end position="29"/>
    </location>
</feature>
<name>A0A9D4GZX2_DREPO</name>
<keyword evidence="1" id="KW-1133">Transmembrane helix</keyword>
<evidence type="ECO:0000313" key="3">
    <source>
        <dbReference type="Proteomes" id="UP000828390"/>
    </source>
</evidence>
<comment type="caution">
    <text evidence="2">The sequence shown here is derived from an EMBL/GenBank/DDBJ whole genome shotgun (WGS) entry which is preliminary data.</text>
</comment>
<proteinExistence type="predicted"/>
<accession>A0A9D4GZX2</accession>
<sequence>MLQFIHHWVIVFFIGILTAVLAAAVHILVEKLAHAKFHLIQTCILTASQSSGLFFLFL</sequence>
<evidence type="ECO:0000256" key="1">
    <source>
        <dbReference type="SAM" id="Phobius"/>
    </source>
</evidence>
<gene>
    <name evidence="2" type="ORF">DPMN_126368</name>
</gene>
<dbReference type="Proteomes" id="UP000828390">
    <property type="component" value="Unassembled WGS sequence"/>
</dbReference>
<dbReference type="EMBL" id="JAIWYP010000005">
    <property type="protein sequence ID" value="KAH3824531.1"/>
    <property type="molecule type" value="Genomic_DNA"/>
</dbReference>
<keyword evidence="1" id="KW-0472">Membrane</keyword>
<protein>
    <submittedName>
        <fullName evidence="2">Uncharacterized protein</fullName>
    </submittedName>
</protein>
<keyword evidence="1" id="KW-0812">Transmembrane</keyword>
<evidence type="ECO:0000313" key="2">
    <source>
        <dbReference type="EMBL" id="KAH3824531.1"/>
    </source>
</evidence>
<organism evidence="2 3">
    <name type="scientific">Dreissena polymorpha</name>
    <name type="common">Zebra mussel</name>
    <name type="synonym">Mytilus polymorpha</name>
    <dbReference type="NCBI Taxonomy" id="45954"/>
    <lineage>
        <taxon>Eukaryota</taxon>
        <taxon>Metazoa</taxon>
        <taxon>Spiralia</taxon>
        <taxon>Lophotrochozoa</taxon>
        <taxon>Mollusca</taxon>
        <taxon>Bivalvia</taxon>
        <taxon>Autobranchia</taxon>
        <taxon>Heteroconchia</taxon>
        <taxon>Euheterodonta</taxon>
        <taxon>Imparidentia</taxon>
        <taxon>Neoheterodontei</taxon>
        <taxon>Myida</taxon>
        <taxon>Dreissenoidea</taxon>
        <taxon>Dreissenidae</taxon>
        <taxon>Dreissena</taxon>
    </lineage>
</organism>
<dbReference type="AlphaFoldDB" id="A0A9D4GZX2"/>
<reference evidence="2" key="1">
    <citation type="journal article" date="2019" name="bioRxiv">
        <title>The Genome of the Zebra Mussel, Dreissena polymorpha: A Resource for Invasive Species Research.</title>
        <authorList>
            <person name="McCartney M.A."/>
            <person name="Auch B."/>
            <person name="Kono T."/>
            <person name="Mallez S."/>
            <person name="Zhang Y."/>
            <person name="Obille A."/>
            <person name="Becker A."/>
            <person name="Abrahante J.E."/>
            <person name="Garbe J."/>
            <person name="Badalamenti J.P."/>
            <person name="Herman A."/>
            <person name="Mangelson H."/>
            <person name="Liachko I."/>
            <person name="Sullivan S."/>
            <person name="Sone E.D."/>
            <person name="Koren S."/>
            <person name="Silverstein K.A.T."/>
            <person name="Beckman K.B."/>
            <person name="Gohl D.M."/>
        </authorList>
    </citation>
    <scope>NUCLEOTIDE SEQUENCE</scope>
    <source>
        <strain evidence="2">Duluth1</strain>
        <tissue evidence="2">Whole animal</tissue>
    </source>
</reference>